<gene>
    <name evidence="4" type="ORF">AKJ66_04040</name>
</gene>
<dbReference type="CDD" id="cd07034">
    <property type="entry name" value="TPP_PYR_PFOR_IOR-alpha_like"/>
    <property type="match status" value="1"/>
</dbReference>
<evidence type="ECO:0000259" key="2">
    <source>
        <dbReference type="Pfam" id="PF01855"/>
    </source>
</evidence>
<dbReference type="GO" id="GO:0006082">
    <property type="term" value="P:organic acid metabolic process"/>
    <property type="evidence" value="ECO:0007669"/>
    <property type="project" value="UniProtKB-ARBA"/>
</dbReference>
<dbReference type="GO" id="GO:0006979">
    <property type="term" value="P:response to oxidative stress"/>
    <property type="evidence" value="ECO:0007669"/>
    <property type="project" value="TreeGrafter"/>
</dbReference>
<dbReference type="Proteomes" id="UP000070657">
    <property type="component" value="Unassembled WGS sequence"/>
</dbReference>
<dbReference type="SUPFAM" id="SSF52922">
    <property type="entry name" value="TK C-terminal domain-like"/>
    <property type="match status" value="1"/>
</dbReference>
<proteinExistence type="predicted"/>
<evidence type="ECO:0000313" key="5">
    <source>
        <dbReference type="Proteomes" id="UP000070657"/>
    </source>
</evidence>
<dbReference type="PANTHER" id="PTHR32154">
    <property type="entry name" value="PYRUVATE-FLAVODOXIN OXIDOREDUCTASE-RELATED"/>
    <property type="match status" value="1"/>
</dbReference>
<dbReference type="Gene3D" id="3.40.50.920">
    <property type="match status" value="1"/>
</dbReference>
<organism evidence="4 5">
    <name type="scientific">candidate division MSBL1 archaeon SCGC-AAA259E22</name>
    <dbReference type="NCBI Taxonomy" id="1698265"/>
    <lineage>
        <taxon>Archaea</taxon>
        <taxon>Methanobacteriati</taxon>
        <taxon>Methanobacteriota</taxon>
        <taxon>candidate division MSBL1</taxon>
    </lineage>
</organism>
<dbReference type="Gene3D" id="3.40.50.970">
    <property type="match status" value="1"/>
</dbReference>
<dbReference type="EMBL" id="LHXP01000062">
    <property type="protein sequence ID" value="KXA92506.1"/>
    <property type="molecule type" value="Genomic_DNA"/>
</dbReference>
<accession>A0A133UEH3</accession>
<feature type="domain" description="Pyruvate:ferredoxin oxidoreductase core" evidence="3">
    <location>
        <begin position="266"/>
        <end position="333"/>
    </location>
</feature>
<name>A0A133UEH3_9EURY</name>
<dbReference type="Pfam" id="PF17147">
    <property type="entry name" value="PFOR_II"/>
    <property type="match status" value="1"/>
</dbReference>
<evidence type="ECO:0000313" key="4">
    <source>
        <dbReference type="EMBL" id="KXA92506.1"/>
    </source>
</evidence>
<reference evidence="4 5" key="1">
    <citation type="journal article" date="2016" name="Sci. Rep.">
        <title>Metabolic traits of an uncultured archaeal lineage -MSBL1- from brine pools of the Red Sea.</title>
        <authorList>
            <person name="Mwirichia R."/>
            <person name="Alam I."/>
            <person name="Rashid M."/>
            <person name="Vinu M."/>
            <person name="Ba-Alawi W."/>
            <person name="Anthony Kamau A."/>
            <person name="Kamanda Ngugi D."/>
            <person name="Goker M."/>
            <person name="Klenk H.P."/>
            <person name="Bajic V."/>
            <person name="Stingl U."/>
        </authorList>
    </citation>
    <scope>NUCLEOTIDE SEQUENCE [LARGE SCALE GENOMIC DNA]</scope>
    <source>
        <strain evidence="4">SCGC-AAA259E22</strain>
    </source>
</reference>
<sequence length="364" mass="39770">MKLVDGSRLIVEGAAKGGVEAYSGYPITPLNEVYRYATERISKVFEAPDEITALQWACGLSATGNLTMAATSHAGFSLMVETVDMAFMMELPLLIVLGQRLGPSTGSATTNAQGDLGMLNRLISGGYNLPVISPSDFEDCYRLSAEALCVAVLLRTPVIFLTSKEMLETERSIDEASLSGVEKVEWKFYSGDEYKPYASVSDLVPPFLPLGAESNQVRMTASTHDESGILRKATPEAMANTKRLNDKVEDRIDEYLYYDLDEQEGAEKLVVSYGVSSFAAREAVEKLRMQGVDVSLLIVKTLLPVASEIRGIIDSYDRVIIAEENLMGLYKKVLYGEEGREGVTGANGIGRMITPKQIIDEVTE</sequence>
<dbReference type="GO" id="GO:0044272">
    <property type="term" value="P:sulfur compound biosynthetic process"/>
    <property type="evidence" value="ECO:0007669"/>
    <property type="project" value="UniProtKB-ARBA"/>
</dbReference>
<dbReference type="Pfam" id="PF01855">
    <property type="entry name" value="POR_N"/>
    <property type="match status" value="1"/>
</dbReference>
<dbReference type="InterPro" id="IPR009014">
    <property type="entry name" value="Transketo_C/PFOR_II"/>
</dbReference>
<protein>
    <submittedName>
        <fullName evidence="4">Uncharacterized protein</fullName>
    </submittedName>
</protein>
<dbReference type="InterPro" id="IPR002880">
    <property type="entry name" value="Pyrv_Fd/Flavodoxin_OxRdtase_N"/>
</dbReference>
<evidence type="ECO:0000259" key="3">
    <source>
        <dbReference type="Pfam" id="PF17147"/>
    </source>
</evidence>
<feature type="domain" description="Pyruvate flavodoxin/ferredoxin oxidoreductase pyrimidine binding" evidence="2">
    <location>
        <begin position="12"/>
        <end position="233"/>
    </location>
</feature>
<dbReference type="SUPFAM" id="SSF52518">
    <property type="entry name" value="Thiamin diphosphate-binding fold (THDP-binding)"/>
    <property type="match status" value="1"/>
</dbReference>
<comment type="caution">
    <text evidence="4">The sequence shown here is derived from an EMBL/GenBank/DDBJ whole genome shotgun (WGS) entry which is preliminary data.</text>
</comment>
<evidence type="ECO:0000256" key="1">
    <source>
        <dbReference type="ARBA" id="ARBA00023002"/>
    </source>
</evidence>
<dbReference type="InterPro" id="IPR029061">
    <property type="entry name" value="THDP-binding"/>
</dbReference>
<dbReference type="PANTHER" id="PTHR32154:SF20">
    <property type="entry name" value="2-OXOGLUTARATE OXIDOREDUCTASE SUBUNIT KORA"/>
    <property type="match status" value="1"/>
</dbReference>
<keyword evidence="5" id="KW-1185">Reference proteome</keyword>
<keyword evidence="1" id="KW-0560">Oxidoreductase</keyword>
<dbReference type="InterPro" id="IPR050722">
    <property type="entry name" value="Pyruvate:ferred/Flavod_OxRd"/>
</dbReference>
<dbReference type="AlphaFoldDB" id="A0A133UEH3"/>
<dbReference type="InterPro" id="IPR033412">
    <property type="entry name" value="PFOR_II"/>
</dbReference>
<dbReference type="GO" id="GO:0016491">
    <property type="term" value="F:oxidoreductase activity"/>
    <property type="evidence" value="ECO:0007669"/>
    <property type="project" value="UniProtKB-KW"/>
</dbReference>